<reference evidence="11" key="3">
    <citation type="submission" date="2022-06" db="UniProtKB">
        <authorList>
            <consortium name="EnsemblMetazoa"/>
        </authorList>
    </citation>
    <scope>IDENTIFICATION</scope>
</reference>
<dbReference type="SMART" id="SM00355">
    <property type="entry name" value="ZnF_C2H2"/>
    <property type="match status" value="5"/>
</dbReference>
<feature type="compositionally biased region" description="Acidic residues" evidence="8">
    <location>
        <begin position="144"/>
        <end position="184"/>
    </location>
</feature>
<dbReference type="Proteomes" id="UP000070412">
    <property type="component" value="Unassembled WGS sequence"/>
</dbReference>
<feature type="region of interest" description="Disordered" evidence="8">
    <location>
        <begin position="520"/>
        <end position="560"/>
    </location>
</feature>
<keyword evidence="2" id="KW-0479">Metal-binding</keyword>
<feature type="domain" description="C2H2-type" evidence="9">
    <location>
        <begin position="642"/>
        <end position="670"/>
    </location>
</feature>
<dbReference type="EMBL" id="WVUK01000056">
    <property type="protein sequence ID" value="KAF7493251.1"/>
    <property type="molecule type" value="Genomic_DNA"/>
</dbReference>
<keyword evidence="12" id="KW-1185">Reference proteome</keyword>
<reference evidence="10" key="2">
    <citation type="submission" date="2020-01" db="EMBL/GenBank/DDBJ databases">
        <authorList>
            <person name="Korhonen P.K.K."/>
            <person name="Guangxu M.G."/>
            <person name="Wang T.W."/>
            <person name="Stroehlein A.J.S."/>
            <person name="Young N.D."/>
            <person name="Ang C.-S.A."/>
            <person name="Fernando D.W.F."/>
            <person name="Lu H.L."/>
            <person name="Taylor S.T."/>
            <person name="Ehtesham M.E.M."/>
            <person name="Najaraj S.H.N."/>
            <person name="Harsha G.H.G."/>
            <person name="Madugundu A.M."/>
            <person name="Renuse S.R."/>
            <person name="Holt D.H."/>
            <person name="Pandey A.P."/>
            <person name="Papenfuss A.P."/>
            <person name="Gasser R.B.G."/>
            <person name="Fischer K.F."/>
        </authorList>
    </citation>
    <scope>NUCLEOTIDE SEQUENCE</scope>
    <source>
        <strain evidence="10">SSS_KF_BRIS2020</strain>
    </source>
</reference>
<reference evidence="12" key="1">
    <citation type="journal article" date="2020" name="PLoS Negl. Trop. Dis.">
        <title>High-quality nuclear genome for Sarcoptes scabiei-A critical resource for a neglected parasite.</title>
        <authorList>
            <person name="Korhonen P.K."/>
            <person name="Gasser R.B."/>
            <person name="Ma G."/>
            <person name="Wang T."/>
            <person name="Stroehlein A.J."/>
            <person name="Young N.D."/>
            <person name="Ang C.S."/>
            <person name="Fernando D.D."/>
            <person name="Lu H.C."/>
            <person name="Taylor S."/>
            <person name="Reynolds S.L."/>
            <person name="Mofiz E."/>
            <person name="Najaraj S.H."/>
            <person name="Gowda H."/>
            <person name="Madugundu A."/>
            <person name="Renuse S."/>
            <person name="Holt D."/>
            <person name="Pandey A."/>
            <person name="Papenfuss A.T."/>
            <person name="Fischer K."/>
        </authorList>
    </citation>
    <scope>NUCLEOTIDE SEQUENCE [LARGE SCALE GENOMIC DNA]</scope>
</reference>
<dbReference type="Pfam" id="PF00096">
    <property type="entry name" value="zf-C2H2"/>
    <property type="match status" value="2"/>
</dbReference>
<feature type="region of interest" description="Disordered" evidence="8">
    <location>
        <begin position="144"/>
        <end position="188"/>
    </location>
</feature>
<dbReference type="FunFam" id="3.30.160.60:FF:000145">
    <property type="entry name" value="Zinc finger protein 574"/>
    <property type="match status" value="1"/>
</dbReference>
<feature type="compositionally biased region" description="Polar residues" evidence="8">
    <location>
        <begin position="520"/>
        <end position="533"/>
    </location>
</feature>
<dbReference type="InterPro" id="IPR013087">
    <property type="entry name" value="Znf_C2H2_type"/>
</dbReference>
<feature type="compositionally biased region" description="Low complexity" evidence="8">
    <location>
        <begin position="370"/>
        <end position="393"/>
    </location>
</feature>
<dbReference type="PANTHER" id="PTHR16515:SF35">
    <property type="entry name" value="FEZ FAMILY ZINC FINGER PROTEIN 2"/>
    <property type="match status" value="1"/>
</dbReference>
<dbReference type="PROSITE" id="PS00028">
    <property type="entry name" value="ZINC_FINGER_C2H2_1"/>
    <property type="match status" value="3"/>
</dbReference>
<dbReference type="PROSITE" id="PS50157">
    <property type="entry name" value="ZINC_FINGER_C2H2_2"/>
    <property type="match status" value="4"/>
</dbReference>
<dbReference type="EnsemblMetazoa" id="SSS_3538s_mrna">
    <property type="protein sequence ID" value="KAF7493251.1"/>
    <property type="gene ID" value="SSS_3538"/>
</dbReference>
<keyword evidence="3" id="KW-0677">Repeat</keyword>
<keyword evidence="6" id="KW-0539">Nucleus</keyword>
<evidence type="ECO:0000256" key="3">
    <source>
        <dbReference type="ARBA" id="ARBA00022737"/>
    </source>
</evidence>
<dbReference type="Gene3D" id="3.30.160.60">
    <property type="entry name" value="Classic Zinc Finger"/>
    <property type="match status" value="3"/>
</dbReference>
<dbReference type="GO" id="GO:0008270">
    <property type="term" value="F:zinc ion binding"/>
    <property type="evidence" value="ECO:0007669"/>
    <property type="project" value="UniProtKB-KW"/>
</dbReference>
<proteinExistence type="predicted"/>
<dbReference type="SUPFAM" id="SSF57667">
    <property type="entry name" value="beta-beta-alpha zinc fingers"/>
    <property type="match status" value="1"/>
</dbReference>
<evidence type="ECO:0000256" key="4">
    <source>
        <dbReference type="ARBA" id="ARBA00022771"/>
    </source>
</evidence>
<comment type="subcellular location">
    <subcellularLocation>
        <location evidence="1">Nucleus</location>
    </subcellularLocation>
</comment>
<sequence>MLSSDTTSGVFTCQTCNSLFTCLDYYQKHRREHAEAESVKLLTCNHCTYVSDNSFHFNWHLMSHGSSPPHRSLIQSTIVIAFRYHSQLFQKMENGIKDYRSIATETDDDLILFSQITETSDQLTSLEDVNDYDASEFQLIDNLQEEDQDDNATIIQEDDDIDEFDANDGDETEKGDDETDEDDSSLPTSAVFEQNGDVDDQIHQQLNQDCDNEDIFQQDCNNPCSIVSEELIADEENDEDDDDEEENVEYIEHDFDQIAFQNYYNSQDNKRDKELEKLNNDQYHELPEDSGGVDLGSQPSYDENDDEEEDQIEFNGEITSKSICDNNQPSIQRTCADVYDFNSDEESNPHPVPLHDKNHSMMKLITPKASTQQLSNELSSTTSSSVPQESSSQAFQNPQKVLDPLHTATTSIPLQPFINQPRGLPIVKACHPQQQTLAPFFPHPIGASFILPANTSTPISFSQNPSDASVIFNTNAFAANGQFKLVSLPIPQHQTKNSDPSNLQSTAKLVIAQSNGVLQNDSANNIAKSSQSSTKPNRKRKNTKKMQQLTNNNSNDVNLSVDNHVNGETLILAPQEYRPMKGKGKGNRKPRISFVSVINGITVGADGIRRKFHCSHCGNGKSFKTKSHLQRHMLTHTGEKPYHCQECDAKFNQSSSLRNHIIAIHTKKFPHICTICGKGFLMPAVLQKHMQTTGHQSEISLPPLLPSNDDSANVLSTSI</sequence>
<dbReference type="GO" id="GO:0005634">
    <property type="term" value="C:nucleus"/>
    <property type="evidence" value="ECO:0007669"/>
    <property type="project" value="UniProtKB-SubCell"/>
</dbReference>
<evidence type="ECO:0000256" key="2">
    <source>
        <dbReference type="ARBA" id="ARBA00022723"/>
    </source>
</evidence>
<feature type="domain" description="C2H2-type" evidence="9">
    <location>
        <begin position="11"/>
        <end position="38"/>
    </location>
</feature>
<evidence type="ECO:0000313" key="11">
    <source>
        <dbReference type="EnsemblMetazoa" id="KAF7493251.1"/>
    </source>
</evidence>
<dbReference type="InterPro" id="IPR036236">
    <property type="entry name" value="Znf_C2H2_sf"/>
</dbReference>
<dbReference type="PANTHER" id="PTHR16515">
    <property type="entry name" value="PR DOMAIN ZINC FINGER PROTEIN"/>
    <property type="match status" value="1"/>
</dbReference>
<dbReference type="AlphaFoldDB" id="A0A834RCZ9"/>
<organism evidence="10">
    <name type="scientific">Sarcoptes scabiei</name>
    <name type="common">Itch mite</name>
    <name type="synonym">Acarus scabiei</name>
    <dbReference type="NCBI Taxonomy" id="52283"/>
    <lineage>
        <taxon>Eukaryota</taxon>
        <taxon>Metazoa</taxon>
        <taxon>Ecdysozoa</taxon>
        <taxon>Arthropoda</taxon>
        <taxon>Chelicerata</taxon>
        <taxon>Arachnida</taxon>
        <taxon>Acari</taxon>
        <taxon>Acariformes</taxon>
        <taxon>Sarcoptiformes</taxon>
        <taxon>Astigmata</taxon>
        <taxon>Psoroptidia</taxon>
        <taxon>Sarcoptoidea</taxon>
        <taxon>Sarcoptidae</taxon>
        <taxon>Sarcoptinae</taxon>
        <taxon>Sarcoptes</taxon>
    </lineage>
</organism>
<evidence type="ECO:0000313" key="10">
    <source>
        <dbReference type="EMBL" id="KAF7493251.1"/>
    </source>
</evidence>
<protein>
    <submittedName>
        <fullName evidence="10">Zinc finger protein</fullName>
    </submittedName>
</protein>
<dbReference type="OrthoDB" id="6507558at2759"/>
<dbReference type="FunFam" id="3.30.160.60:FF:000176">
    <property type="entry name" value="zinc finger protein 70"/>
    <property type="match status" value="1"/>
</dbReference>
<name>A0A834RCZ9_SARSC</name>
<evidence type="ECO:0000256" key="8">
    <source>
        <dbReference type="SAM" id="MobiDB-lite"/>
    </source>
</evidence>
<evidence type="ECO:0000256" key="6">
    <source>
        <dbReference type="ARBA" id="ARBA00023242"/>
    </source>
</evidence>
<evidence type="ECO:0000256" key="1">
    <source>
        <dbReference type="ARBA" id="ARBA00004123"/>
    </source>
</evidence>
<feature type="compositionally biased region" description="Low complexity" evidence="8">
    <location>
        <begin position="551"/>
        <end position="560"/>
    </location>
</feature>
<keyword evidence="5" id="KW-0862">Zinc</keyword>
<evidence type="ECO:0000313" key="12">
    <source>
        <dbReference type="Proteomes" id="UP000070412"/>
    </source>
</evidence>
<feature type="region of interest" description="Disordered" evidence="8">
    <location>
        <begin position="370"/>
        <end position="397"/>
    </location>
</feature>
<feature type="domain" description="C2H2-type" evidence="9">
    <location>
        <begin position="671"/>
        <end position="700"/>
    </location>
</feature>
<feature type="region of interest" description="Disordered" evidence="8">
    <location>
        <begin position="283"/>
        <end position="310"/>
    </location>
</feature>
<dbReference type="InterPro" id="IPR050331">
    <property type="entry name" value="Zinc_finger"/>
</dbReference>
<dbReference type="GO" id="GO:0010468">
    <property type="term" value="P:regulation of gene expression"/>
    <property type="evidence" value="ECO:0007669"/>
    <property type="project" value="TreeGrafter"/>
</dbReference>
<keyword evidence="4 7" id="KW-0863">Zinc-finger</keyword>
<evidence type="ECO:0000256" key="5">
    <source>
        <dbReference type="ARBA" id="ARBA00022833"/>
    </source>
</evidence>
<evidence type="ECO:0000256" key="7">
    <source>
        <dbReference type="PROSITE-ProRule" id="PRU00042"/>
    </source>
</evidence>
<gene>
    <name evidence="10" type="ORF">SSS_3538</name>
</gene>
<accession>A0A834RCZ9</accession>
<feature type="domain" description="C2H2-type" evidence="9">
    <location>
        <begin position="612"/>
        <end position="641"/>
    </location>
</feature>
<evidence type="ECO:0000259" key="9">
    <source>
        <dbReference type="PROSITE" id="PS50157"/>
    </source>
</evidence>